<accession>A0A0V0QM27</accession>
<evidence type="ECO:0000256" key="1">
    <source>
        <dbReference type="SAM" id="MobiDB-lite"/>
    </source>
</evidence>
<keyword evidence="4" id="KW-1185">Reference proteome</keyword>
<feature type="chain" id="PRO_5006867512" description="Lipoprotein" evidence="2">
    <location>
        <begin position="22"/>
        <end position="448"/>
    </location>
</feature>
<organism evidence="3 4">
    <name type="scientific">Pseudocohnilembus persalinus</name>
    <name type="common">Ciliate</name>
    <dbReference type="NCBI Taxonomy" id="266149"/>
    <lineage>
        <taxon>Eukaryota</taxon>
        <taxon>Sar</taxon>
        <taxon>Alveolata</taxon>
        <taxon>Ciliophora</taxon>
        <taxon>Intramacronucleata</taxon>
        <taxon>Oligohymenophorea</taxon>
        <taxon>Scuticociliatia</taxon>
        <taxon>Philasterida</taxon>
        <taxon>Pseudocohnilembidae</taxon>
        <taxon>Pseudocohnilembus</taxon>
    </lineage>
</organism>
<dbReference type="Proteomes" id="UP000054937">
    <property type="component" value="Unassembled WGS sequence"/>
</dbReference>
<proteinExistence type="predicted"/>
<comment type="caution">
    <text evidence="3">The sequence shown here is derived from an EMBL/GenBank/DDBJ whole genome shotgun (WGS) entry which is preliminary data.</text>
</comment>
<evidence type="ECO:0000313" key="3">
    <source>
        <dbReference type="EMBL" id="KRX03270.1"/>
    </source>
</evidence>
<evidence type="ECO:0000256" key="2">
    <source>
        <dbReference type="SAM" id="SignalP"/>
    </source>
</evidence>
<feature type="signal peptide" evidence="2">
    <location>
        <begin position="1"/>
        <end position="21"/>
    </location>
</feature>
<feature type="region of interest" description="Disordered" evidence="1">
    <location>
        <begin position="418"/>
        <end position="448"/>
    </location>
</feature>
<sequence>MRKLNFTFLALIFILFTLSTCLRQFDIENVQNWDKSDVTQKENIELKNIINDQFSYYNSEILQITSDKVVTMLVGEKKDTENKYIYELAVYDSKGIKNTSKIFDDVQKYYLSSLSLTNVRGEFVHIVNKFFGIYITMYDENLQVTRNVDDQLLEGFDDFFGFYEPIVSVGKNLMYISMTVQDYLGPYYKRVYVLDLSDRQSLKLIEKYTYFDYPDNYFFANSIQAFNDGSAILHFYNMDKDGESILVQVRYDSEGKEMPNYPKELNSPLSNLQEFFIHWPWHSHLHEDGEIATFLANDLNNNLMIYTYNMDGENICAKLNDITGYHNQWYYYGIIGNQGWIYLADSLNLEGHFGLFDANQCILNTENLVNTGIFNGVAGSLIEGENQQVCIFEFGNSDGEQESYQVMLYRIGSFEGEEEDDFLEEEDDEGEEEGEGILEGEDEVGLIE</sequence>
<dbReference type="EMBL" id="LDAU01000139">
    <property type="protein sequence ID" value="KRX03270.1"/>
    <property type="molecule type" value="Genomic_DNA"/>
</dbReference>
<evidence type="ECO:0000313" key="4">
    <source>
        <dbReference type="Proteomes" id="UP000054937"/>
    </source>
</evidence>
<name>A0A0V0QM27_PSEPJ</name>
<protein>
    <recommendedName>
        <fullName evidence="5">Lipoprotein</fullName>
    </recommendedName>
</protein>
<keyword evidence="2" id="KW-0732">Signal</keyword>
<dbReference type="AlphaFoldDB" id="A0A0V0QM27"/>
<dbReference type="InParanoid" id="A0A0V0QM27"/>
<evidence type="ECO:0008006" key="5">
    <source>
        <dbReference type="Google" id="ProtNLM"/>
    </source>
</evidence>
<gene>
    <name evidence="3" type="ORF">PPERSA_03385</name>
</gene>
<reference evidence="3 4" key="1">
    <citation type="journal article" date="2015" name="Sci. Rep.">
        <title>Genome of the facultative scuticociliatosis pathogen Pseudocohnilembus persalinus provides insight into its virulence through horizontal gene transfer.</title>
        <authorList>
            <person name="Xiong J."/>
            <person name="Wang G."/>
            <person name="Cheng J."/>
            <person name="Tian M."/>
            <person name="Pan X."/>
            <person name="Warren A."/>
            <person name="Jiang C."/>
            <person name="Yuan D."/>
            <person name="Miao W."/>
        </authorList>
    </citation>
    <scope>NUCLEOTIDE SEQUENCE [LARGE SCALE GENOMIC DNA]</scope>
    <source>
        <strain evidence="3">36N120E</strain>
    </source>
</reference>